<sequence>MLWQESIPLLSLVVWVPLFVRLLVLAGGIQTFQHHFWPYVGGVREMVRESCCGHGAVFQQRHVEELMDMFRSLPYDIKPKEILDHLAANRGLWRWVMDPTITL</sequence>
<keyword evidence="3" id="KW-1185">Reference proteome</keyword>
<reference evidence="2" key="1">
    <citation type="submission" date="2023-06" db="EMBL/GenBank/DDBJ databases">
        <title>Genome-scale phylogeny and comparative genomics of the fungal order Sordariales.</title>
        <authorList>
            <consortium name="Lawrence Berkeley National Laboratory"/>
            <person name="Hensen N."/>
            <person name="Bonometti L."/>
            <person name="Westerberg I."/>
            <person name="Brannstrom I.O."/>
            <person name="Guillou S."/>
            <person name="Cros-Aarteil S."/>
            <person name="Calhoun S."/>
            <person name="Haridas S."/>
            <person name="Kuo A."/>
            <person name="Mondo S."/>
            <person name="Pangilinan J."/>
            <person name="Riley R."/>
            <person name="Labutti K."/>
            <person name="Andreopoulos B."/>
            <person name="Lipzen A."/>
            <person name="Chen C."/>
            <person name="Yanf M."/>
            <person name="Daum C."/>
            <person name="Ng V."/>
            <person name="Clum A."/>
            <person name="Steindorff A."/>
            <person name="Ohm R."/>
            <person name="Martin F."/>
            <person name="Silar P."/>
            <person name="Natvig D."/>
            <person name="Lalanne C."/>
            <person name="Gautier V."/>
            <person name="Ament-Velasquez S.L."/>
            <person name="Kruys A."/>
            <person name="Hutchinson M.I."/>
            <person name="Powell A.J."/>
            <person name="Barry K."/>
            <person name="Miller A.N."/>
            <person name="Grigoriev I.V."/>
            <person name="Debuchy R."/>
            <person name="Gladieux P."/>
            <person name="Thoren M.H."/>
            <person name="Johannesson H."/>
        </authorList>
    </citation>
    <scope>NUCLEOTIDE SEQUENCE</scope>
    <source>
        <strain evidence="2">SMH2532-1</strain>
    </source>
</reference>
<keyword evidence="1" id="KW-0812">Transmembrane</keyword>
<feature type="non-terminal residue" evidence="2">
    <location>
        <position position="1"/>
    </location>
</feature>
<dbReference type="EMBL" id="JAULSV010000003">
    <property type="protein sequence ID" value="KAK0649085.1"/>
    <property type="molecule type" value="Genomic_DNA"/>
</dbReference>
<accession>A0AA40CRZ0</accession>
<dbReference type="Proteomes" id="UP001174936">
    <property type="component" value="Unassembled WGS sequence"/>
</dbReference>
<proteinExistence type="predicted"/>
<keyword evidence="1" id="KW-0472">Membrane</keyword>
<dbReference type="AlphaFoldDB" id="A0AA40CRZ0"/>
<name>A0AA40CRZ0_9PEZI</name>
<feature type="transmembrane region" description="Helical" evidence="1">
    <location>
        <begin position="6"/>
        <end position="26"/>
    </location>
</feature>
<evidence type="ECO:0000313" key="2">
    <source>
        <dbReference type="EMBL" id="KAK0649085.1"/>
    </source>
</evidence>
<keyword evidence="1" id="KW-1133">Transmembrane helix</keyword>
<evidence type="ECO:0000256" key="1">
    <source>
        <dbReference type="SAM" id="Phobius"/>
    </source>
</evidence>
<protein>
    <submittedName>
        <fullName evidence="2">Uncharacterized protein</fullName>
    </submittedName>
</protein>
<evidence type="ECO:0000313" key="3">
    <source>
        <dbReference type="Proteomes" id="UP001174936"/>
    </source>
</evidence>
<organism evidence="2 3">
    <name type="scientific">Cercophora newfieldiana</name>
    <dbReference type="NCBI Taxonomy" id="92897"/>
    <lineage>
        <taxon>Eukaryota</taxon>
        <taxon>Fungi</taxon>
        <taxon>Dikarya</taxon>
        <taxon>Ascomycota</taxon>
        <taxon>Pezizomycotina</taxon>
        <taxon>Sordariomycetes</taxon>
        <taxon>Sordariomycetidae</taxon>
        <taxon>Sordariales</taxon>
        <taxon>Lasiosphaeriaceae</taxon>
        <taxon>Cercophora</taxon>
    </lineage>
</organism>
<gene>
    <name evidence="2" type="ORF">B0T16DRAFT_409388</name>
</gene>
<comment type="caution">
    <text evidence="2">The sequence shown here is derived from an EMBL/GenBank/DDBJ whole genome shotgun (WGS) entry which is preliminary data.</text>
</comment>